<evidence type="ECO:0000259" key="9">
    <source>
        <dbReference type="Pfam" id="PF11838"/>
    </source>
</evidence>
<keyword evidence="4 7" id="KW-0378">Hydrolase</keyword>
<dbReference type="InterPro" id="IPR027268">
    <property type="entry name" value="Peptidase_M4/M1_CTD_sf"/>
</dbReference>
<dbReference type="InterPro" id="IPR014782">
    <property type="entry name" value="Peptidase_M1_dom"/>
</dbReference>
<dbReference type="InterPro" id="IPR001930">
    <property type="entry name" value="Peptidase_M1"/>
</dbReference>
<dbReference type="Pfam" id="PF01433">
    <property type="entry name" value="Peptidase_M1"/>
    <property type="match status" value="1"/>
</dbReference>
<reference evidence="11" key="1">
    <citation type="submission" date="2025-08" db="UniProtKB">
        <authorList>
            <consortium name="RefSeq"/>
        </authorList>
    </citation>
    <scope>IDENTIFICATION</scope>
</reference>
<dbReference type="Gene3D" id="2.60.40.1910">
    <property type="match status" value="1"/>
</dbReference>
<dbReference type="Gene3D" id="1.10.390.10">
    <property type="entry name" value="Neutral Protease Domain 2"/>
    <property type="match status" value="1"/>
</dbReference>
<keyword evidence="6 7" id="KW-0482">Metalloprotease</keyword>
<dbReference type="Pfam" id="PF11838">
    <property type="entry name" value="ERAP1_C"/>
    <property type="match status" value="1"/>
</dbReference>
<keyword evidence="5 7" id="KW-0862">Zinc</keyword>
<feature type="domain" description="Peptidase M1 membrane alanine aminopeptidase" evidence="8">
    <location>
        <begin position="63"/>
        <end position="280"/>
    </location>
</feature>
<evidence type="ECO:0000256" key="7">
    <source>
        <dbReference type="RuleBase" id="RU364040"/>
    </source>
</evidence>
<evidence type="ECO:0000313" key="10">
    <source>
        <dbReference type="Proteomes" id="UP001652625"/>
    </source>
</evidence>
<dbReference type="PANTHER" id="PTHR11533:SF299">
    <property type="entry name" value="AMINOPEPTIDASE"/>
    <property type="match status" value="1"/>
</dbReference>
<name>A0ABM4D887_HYDVU</name>
<evidence type="ECO:0000256" key="3">
    <source>
        <dbReference type="ARBA" id="ARBA00022723"/>
    </source>
</evidence>
<dbReference type="GO" id="GO:0004177">
    <property type="term" value="F:aminopeptidase activity"/>
    <property type="evidence" value="ECO:0007669"/>
    <property type="project" value="UniProtKB-KW"/>
</dbReference>
<gene>
    <name evidence="11" type="primary">LOC100210643</name>
</gene>
<evidence type="ECO:0000259" key="8">
    <source>
        <dbReference type="Pfam" id="PF01433"/>
    </source>
</evidence>
<dbReference type="Gene3D" id="1.25.50.20">
    <property type="match status" value="1"/>
</dbReference>
<sequence>MPVNKTIIVDKNTVKDEFEPSVKMSTYLVAFSVNDFKYKEKKTKSGKRVRVYARETDFNRIDYAVMAATAIIDFYEQLFEAKYPLPKLDLLAVPDFMAGAMEDWGLVSFRSAYLVFDEEIMTVESMRQVTLVIAHELAHQWFGNLVTMKWWNDIWLNEGFANYVEMLGTDIVNSQFHAIDMQVPTGWQAAISSDSLKNSHPVSQDVKSTSEIDEMFDAISYNKGASLLRMIEGFMKEKMIKGVRSYIDHYQYSNAETDDLWKHLTNASGELNIKSIMDTWTRQRSFPVVTMIRKPGSKFKIQQESFLEMKQKIESPNSTCNQTDGLWQIPFTYITDQSFVTQTYWLKDRDAEIDLDSTVMWVKANIDSRGFYLVNYDNETWRALQQQLVNNHKAFSDVNRAGILHDVFKLSCEEILDPIVALNITKYLSKERDFIPWAMARSKSECIAMMIQDHSVKRKFKKYFWSLMSHLVKPSMLDYNGKKEEKLSIYERLQRLETFSFALKHNVSSEFQKKVSLIFNDMAAGKKLVGLSPENRALALMYGYNSSNENDWDFLWKLYEKSEVDTDRKIIMKALAQFKEKNKINYILEKSLNKSIMRVQDTIPLLANIVRLGSRKEVWDFVCINYDSFKERYGGGYQLGQLLGEVASGFSTWVAYKEVRTFFKKHPIGAKGSRTEKQILEKIKNNIHRHTAENINIHGKRISFWLEEEVSKRNTLNSSYEFD</sequence>
<organism evidence="10 11">
    <name type="scientific">Hydra vulgaris</name>
    <name type="common">Hydra</name>
    <name type="synonym">Hydra attenuata</name>
    <dbReference type="NCBI Taxonomy" id="6087"/>
    <lineage>
        <taxon>Eukaryota</taxon>
        <taxon>Metazoa</taxon>
        <taxon>Cnidaria</taxon>
        <taxon>Hydrozoa</taxon>
        <taxon>Hydroidolina</taxon>
        <taxon>Anthoathecata</taxon>
        <taxon>Aplanulata</taxon>
        <taxon>Hydridae</taxon>
        <taxon>Hydra</taxon>
    </lineage>
</organism>
<dbReference type="InterPro" id="IPR034016">
    <property type="entry name" value="M1_APN-typ"/>
</dbReference>
<evidence type="ECO:0000313" key="11">
    <source>
        <dbReference type="RefSeq" id="XP_065670522.1"/>
    </source>
</evidence>
<keyword evidence="7 11" id="KW-0031">Aminopeptidase</keyword>
<dbReference type="Proteomes" id="UP001652625">
    <property type="component" value="Chromosome 12"/>
</dbReference>
<dbReference type="InterPro" id="IPR042097">
    <property type="entry name" value="Aminopeptidase_N-like_N_sf"/>
</dbReference>
<keyword evidence="10" id="KW-1185">Reference proteome</keyword>
<dbReference type="CDD" id="cd09601">
    <property type="entry name" value="M1_APN-Q_like"/>
    <property type="match status" value="1"/>
</dbReference>
<keyword evidence="3 7" id="KW-0479">Metal-binding</keyword>
<dbReference type="PANTHER" id="PTHR11533">
    <property type="entry name" value="PROTEASE M1 ZINC METALLOPROTEASE"/>
    <property type="match status" value="1"/>
</dbReference>
<evidence type="ECO:0000256" key="1">
    <source>
        <dbReference type="ARBA" id="ARBA00010136"/>
    </source>
</evidence>
<dbReference type="GeneID" id="100210643"/>
<feature type="domain" description="ERAP1-like C-terminal" evidence="9">
    <location>
        <begin position="361"/>
        <end position="685"/>
    </location>
</feature>
<dbReference type="Gene3D" id="2.60.40.1730">
    <property type="entry name" value="tricorn interacting facor f3 domain"/>
    <property type="match status" value="1"/>
</dbReference>
<evidence type="ECO:0000256" key="2">
    <source>
        <dbReference type="ARBA" id="ARBA00022670"/>
    </source>
</evidence>
<dbReference type="SUPFAM" id="SSF55486">
    <property type="entry name" value="Metalloproteases ('zincins'), catalytic domain"/>
    <property type="match status" value="1"/>
</dbReference>
<dbReference type="InterPro" id="IPR050344">
    <property type="entry name" value="Peptidase_M1_aminopeptidases"/>
</dbReference>
<dbReference type="EC" id="3.4.11.-" evidence="7"/>
<comment type="similarity">
    <text evidence="1 7">Belongs to the peptidase M1 family.</text>
</comment>
<evidence type="ECO:0000256" key="5">
    <source>
        <dbReference type="ARBA" id="ARBA00022833"/>
    </source>
</evidence>
<evidence type="ECO:0000256" key="4">
    <source>
        <dbReference type="ARBA" id="ARBA00022801"/>
    </source>
</evidence>
<dbReference type="InterPro" id="IPR024571">
    <property type="entry name" value="ERAP1-like_C_dom"/>
</dbReference>
<proteinExistence type="inferred from homology"/>
<dbReference type="PRINTS" id="PR00756">
    <property type="entry name" value="ALADIPTASE"/>
</dbReference>
<comment type="cofactor">
    <cofactor evidence="7">
        <name>Zn(2+)</name>
        <dbReference type="ChEBI" id="CHEBI:29105"/>
    </cofactor>
    <text evidence="7">Binds 1 zinc ion per subunit.</text>
</comment>
<keyword evidence="2 7" id="KW-0645">Protease</keyword>
<evidence type="ECO:0000256" key="6">
    <source>
        <dbReference type="ARBA" id="ARBA00023049"/>
    </source>
</evidence>
<dbReference type="RefSeq" id="XP_065670522.1">
    <property type="nucleotide sequence ID" value="XM_065814450.1"/>
</dbReference>
<accession>A0ABM4D887</accession>
<protein>
    <recommendedName>
        <fullName evidence="7">Aminopeptidase</fullName>
        <ecNumber evidence="7">3.4.11.-</ecNumber>
    </recommendedName>
</protein>